<evidence type="ECO:0000313" key="2">
    <source>
        <dbReference type="Proteomes" id="UP000076532"/>
    </source>
</evidence>
<feature type="non-terminal residue" evidence="1">
    <location>
        <position position="178"/>
    </location>
</feature>
<dbReference type="EMBL" id="KV417732">
    <property type="protein sequence ID" value="KZP08057.1"/>
    <property type="molecule type" value="Genomic_DNA"/>
</dbReference>
<organism evidence="1 2">
    <name type="scientific">Athelia psychrophila</name>
    <dbReference type="NCBI Taxonomy" id="1759441"/>
    <lineage>
        <taxon>Eukaryota</taxon>
        <taxon>Fungi</taxon>
        <taxon>Dikarya</taxon>
        <taxon>Basidiomycota</taxon>
        <taxon>Agaricomycotina</taxon>
        <taxon>Agaricomycetes</taxon>
        <taxon>Agaricomycetidae</taxon>
        <taxon>Atheliales</taxon>
        <taxon>Atheliaceae</taxon>
        <taxon>Athelia</taxon>
    </lineage>
</organism>
<evidence type="ECO:0000313" key="1">
    <source>
        <dbReference type="EMBL" id="KZP08057.1"/>
    </source>
</evidence>
<dbReference type="GO" id="GO:0032259">
    <property type="term" value="P:methylation"/>
    <property type="evidence" value="ECO:0007669"/>
    <property type="project" value="InterPro"/>
</dbReference>
<protein>
    <submittedName>
        <fullName evidence="1">Uncharacterized protein</fullName>
    </submittedName>
</protein>
<name>A0A165WZP9_9AGAM</name>
<dbReference type="GO" id="GO:0003676">
    <property type="term" value="F:nucleic acid binding"/>
    <property type="evidence" value="ECO:0007669"/>
    <property type="project" value="InterPro"/>
</dbReference>
<dbReference type="OrthoDB" id="3237250at2759"/>
<dbReference type="AlphaFoldDB" id="A0A165WZP9"/>
<dbReference type="GO" id="GO:0008168">
    <property type="term" value="F:methyltransferase activity"/>
    <property type="evidence" value="ECO:0007669"/>
    <property type="project" value="InterPro"/>
</dbReference>
<dbReference type="PROSITE" id="PS00092">
    <property type="entry name" value="N6_MTASE"/>
    <property type="match status" value="1"/>
</dbReference>
<dbReference type="Proteomes" id="UP000076532">
    <property type="component" value="Unassembled WGS sequence"/>
</dbReference>
<gene>
    <name evidence="1" type="ORF">FIBSPDRAFT_965135</name>
</gene>
<reference evidence="1 2" key="1">
    <citation type="journal article" date="2016" name="Mol. Biol. Evol.">
        <title>Comparative Genomics of Early-Diverging Mushroom-Forming Fungi Provides Insights into the Origins of Lignocellulose Decay Capabilities.</title>
        <authorList>
            <person name="Nagy L.G."/>
            <person name="Riley R."/>
            <person name="Tritt A."/>
            <person name="Adam C."/>
            <person name="Daum C."/>
            <person name="Floudas D."/>
            <person name="Sun H."/>
            <person name="Yadav J.S."/>
            <person name="Pangilinan J."/>
            <person name="Larsson K.H."/>
            <person name="Matsuura K."/>
            <person name="Barry K."/>
            <person name="Labutti K."/>
            <person name="Kuo R."/>
            <person name="Ohm R.A."/>
            <person name="Bhattacharya S.S."/>
            <person name="Shirouzu T."/>
            <person name="Yoshinaga Y."/>
            <person name="Martin F.M."/>
            <person name="Grigoriev I.V."/>
            <person name="Hibbett D.S."/>
        </authorList>
    </citation>
    <scope>NUCLEOTIDE SEQUENCE [LARGE SCALE GENOMIC DNA]</scope>
    <source>
        <strain evidence="1 2">CBS 109695</strain>
    </source>
</reference>
<dbReference type="InterPro" id="IPR002052">
    <property type="entry name" value="DNA_methylase_N6_adenine_CS"/>
</dbReference>
<accession>A0A165WZP9</accession>
<keyword evidence="2" id="KW-1185">Reference proteome</keyword>
<proteinExistence type="predicted"/>
<sequence>MPPGSMSTQTTPTTQTNKTNLKVFSCDGAVITSPNSDLPPIIDTTAMGKIFSDPPYPRECRQLRFFSNAYPWLAFTPATPRYQGTLLGRLACSKPSLVENGWVEWRRHTWFMKDNVYEGWQNLEIALAAITQELLHFSKVTLPLEWEWFPLPSKYNYQCGHLGVEKFKKSIMLARDAF</sequence>